<dbReference type="RefSeq" id="WP_224311787.1">
    <property type="nucleotide sequence ID" value="NZ_JAIRBM010000003.1"/>
</dbReference>
<dbReference type="GO" id="GO:0008124">
    <property type="term" value="F:4-alpha-hydroxytetrahydrobiopterin dehydratase activity"/>
    <property type="evidence" value="ECO:0007669"/>
    <property type="project" value="UniProtKB-EC"/>
</dbReference>
<keyword evidence="3 4" id="KW-0456">Lyase</keyword>
<evidence type="ECO:0000256" key="2">
    <source>
        <dbReference type="ARBA" id="ARBA00006472"/>
    </source>
</evidence>
<dbReference type="Gene3D" id="3.30.1360.20">
    <property type="entry name" value="Transcriptional coactivator/pterin dehydratase"/>
    <property type="match status" value="1"/>
</dbReference>
<name>A0ABS7VJG6_9HYPH</name>
<dbReference type="SUPFAM" id="SSF55248">
    <property type="entry name" value="PCD-like"/>
    <property type="match status" value="1"/>
</dbReference>
<evidence type="ECO:0000256" key="4">
    <source>
        <dbReference type="HAMAP-Rule" id="MF_00434"/>
    </source>
</evidence>
<comment type="similarity">
    <text evidence="2 4">Belongs to the pterin-4-alpha-carbinolamine dehydratase family.</text>
</comment>
<keyword evidence="6" id="KW-1185">Reference proteome</keyword>
<dbReference type="NCBIfam" id="NF002020">
    <property type="entry name" value="PRK00823.1-5"/>
    <property type="match status" value="1"/>
</dbReference>
<evidence type="ECO:0000256" key="3">
    <source>
        <dbReference type="ARBA" id="ARBA00023239"/>
    </source>
</evidence>
<dbReference type="EMBL" id="JAIRBM010000003">
    <property type="protein sequence ID" value="MBZ6075664.1"/>
    <property type="molecule type" value="Genomic_DNA"/>
</dbReference>
<evidence type="ECO:0000313" key="5">
    <source>
        <dbReference type="EMBL" id="MBZ6075664.1"/>
    </source>
</evidence>
<dbReference type="CDD" id="cd00914">
    <property type="entry name" value="PCD_DCoH_subfamily_b"/>
    <property type="match status" value="1"/>
</dbReference>
<gene>
    <name evidence="5" type="ORF">K9B37_05105</name>
</gene>
<dbReference type="Proteomes" id="UP000704176">
    <property type="component" value="Unassembled WGS sequence"/>
</dbReference>
<sequence length="100" mass="11352">MRPLSETERTELLPALEGWSLMEGRDAIRKQFVFADFGAAFAWMTRVALAAEKANHHPEWFNVYNKVDVTLSTHDAGGLTRRDVELAQKMDLFAGGRTER</sequence>
<dbReference type="InterPro" id="IPR001533">
    <property type="entry name" value="Pterin_deHydtase"/>
</dbReference>
<evidence type="ECO:0000313" key="6">
    <source>
        <dbReference type="Proteomes" id="UP000704176"/>
    </source>
</evidence>
<accession>A0ABS7VJG6</accession>
<evidence type="ECO:0000256" key="1">
    <source>
        <dbReference type="ARBA" id="ARBA00001554"/>
    </source>
</evidence>
<protein>
    <recommendedName>
        <fullName evidence="4">Putative pterin-4-alpha-carbinolamine dehydratase</fullName>
        <shortName evidence="4">PHS</shortName>
        <ecNumber evidence="4">4.2.1.96</ecNumber>
    </recommendedName>
    <alternativeName>
        <fullName evidence="4">4-alpha-hydroxy-tetrahydropterin dehydratase</fullName>
    </alternativeName>
    <alternativeName>
        <fullName evidence="4">Pterin carbinolamine dehydratase</fullName>
        <shortName evidence="4">PCD</shortName>
    </alternativeName>
</protein>
<proteinExistence type="inferred from homology"/>
<dbReference type="HAMAP" id="MF_00434">
    <property type="entry name" value="Pterin_4_alpha"/>
    <property type="match status" value="1"/>
</dbReference>
<dbReference type="InterPro" id="IPR036428">
    <property type="entry name" value="PCD_sf"/>
</dbReference>
<dbReference type="NCBIfam" id="NF002018">
    <property type="entry name" value="PRK00823.1-3"/>
    <property type="match status" value="1"/>
</dbReference>
<dbReference type="EC" id="4.2.1.96" evidence="4"/>
<reference evidence="5 6" key="1">
    <citation type="submission" date="2021-09" db="EMBL/GenBank/DDBJ databases">
        <title>The complete genome sequence of a new microorganism.</title>
        <authorList>
            <person name="Zi Z."/>
        </authorList>
    </citation>
    <scope>NUCLEOTIDE SEQUENCE [LARGE SCALE GENOMIC DNA]</scope>
    <source>
        <strain evidence="5 6">WGZ8</strain>
    </source>
</reference>
<dbReference type="PANTHER" id="PTHR12599:SF0">
    <property type="entry name" value="PTERIN-4-ALPHA-CARBINOLAMINE DEHYDRATASE"/>
    <property type="match status" value="1"/>
</dbReference>
<dbReference type="PANTHER" id="PTHR12599">
    <property type="entry name" value="PTERIN-4-ALPHA-CARBINOLAMINE DEHYDRATASE"/>
    <property type="match status" value="1"/>
</dbReference>
<comment type="catalytic activity">
    <reaction evidence="1 4">
        <text>(4aS,6R)-4a-hydroxy-L-erythro-5,6,7,8-tetrahydrobiopterin = (6R)-L-erythro-6,7-dihydrobiopterin + H2O</text>
        <dbReference type="Rhea" id="RHEA:11920"/>
        <dbReference type="ChEBI" id="CHEBI:15377"/>
        <dbReference type="ChEBI" id="CHEBI:15642"/>
        <dbReference type="ChEBI" id="CHEBI:43120"/>
        <dbReference type="EC" id="4.2.1.96"/>
    </reaction>
</comment>
<organism evidence="5 6">
    <name type="scientific">Microvirga puerhi</name>
    <dbReference type="NCBI Taxonomy" id="2876078"/>
    <lineage>
        <taxon>Bacteria</taxon>
        <taxon>Pseudomonadati</taxon>
        <taxon>Pseudomonadota</taxon>
        <taxon>Alphaproteobacteria</taxon>
        <taxon>Hyphomicrobiales</taxon>
        <taxon>Methylobacteriaceae</taxon>
        <taxon>Microvirga</taxon>
    </lineage>
</organism>
<dbReference type="Pfam" id="PF01329">
    <property type="entry name" value="Pterin_4a"/>
    <property type="match status" value="1"/>
</dbReference>
<comment type="caution">
    <text evidence="5">The sequence shown here is derived from an EMBL/GenBank/DDBJ whole genome shotgun (WGS) entry which is preliminary data.</text>
</comment>